<dbReference type="Gene3D" id="1.10.3020.10">
    <property type="entry name" value="alpha-amino acid ester hydrolase ( Helical cap domain)"/>
    <property type="match status" value="1"/>
</dbReference>
<dbReference type="InterPro" id="IPR000383">
    <property type="entry name" value="Xaa-Pro-like_dom"/>
</dbReference>
<dbReference type="Gene3D" id="2.60.120.260">
    <property type="entry name" value="Galactose-binding domain-like"/>
    <property type="match status" value="1"/>
</dbReference>
<dbReference type="SUPFAM" id="SSF53474">
    <property type="entry name" value="alpha/beta-Hydrolases"/>
    <property type="match status" value="1"/>
</dbReference>
<feature type="region of interest" description="Disordered" evidence="2">
    <location>
        <begin position="377"/>
        <end position="398"/>
    </location>
</feature>
<name>A0AAE0MEU3_9PEZI</name>
<evidence type="ECO:0000256" key="1">
    <source>
        <dbReference type="ARBA" id="ARBA00022801"/>
    </source>
</evidence>
<reference evidence="4" key="2">
    <citation type="submission" date="2023-06" db="EMBL/GenBank/DDBJ databases">
        <authorList>
            <consortium name="Lawrence Berkeley National Laboratory"/>
            <person name="Haridas S."/>
            <person name="Hensen N."/>
            <person name="Bonometti L."/>
            <person name="Westerberg I."/>
            <person name="Brannstrom I.O."/>
            <person name="Guillou S."/>
            <person name="Cros-Aarteil S."/>
            <person name="Calhoun S."/>
            <person name="Kuo A."/>
            <person name="Mondo S."/>
            <person name="Pangilinan J."/>
            <person name="Riley R."/>
            <person name="Labutti K."/>
            <person name="Andreopoulos B."/>
            <person name="Lipzen A."/>
            <person name="Chen C."/>
            <person name="Yanf M."/>
            <person name="Daum C."/>
            <person name="Ng V."/>
            <person name="Clum A."/>
            <person name="Steindorff A."/>
            <person name="Ohm R."/>
            <person name="Martin F."/>
            <person name="Silar P."/>
            <person name="Natvig D."/>
            <person name="Lalanne C."/>
            <person name="Gautier V."/>
            <person name="Ament-Velasquez S.L."/>
            <person name="Kruys A."/>
            <person name="Hutchinson M.I."/>
            <person name="Powell A.J."/>
            <person name="Barry K."/>
            <person name="Miller A.N."/>
            <person name="Grigoriev I.V."/>
            <person name="Debuchy R."/>
            <person name="Gladieux P."/>
            <person name="Thoren M.H."/>
            <person name="Johannesson H."/>
        </authorList>
    </citation>
    <scope>NUCLEOTIDE SEQUENCE</scope>
    <source>
        <strain evidence="4">CBS 118394</strain>
    </source>
</reference>
<accession>A0AAE0MEU3</accession>
<evidence type="ECO:0000259" key="3">
    <source>
        <dbReference type="SMART" id="SM00939"/>
    </source>
</evidence>
<dbReference type="GO" id="GO:0008239">
    <property type="term" value="F:dipeptidyl-peptidase activity"/>
    <property type="evidence" value="ECO:0007669"/>
    <property type="project" value="InterPro"/>
</dbReference>
<sequence length="565" mass="61516">MSQPQERGYVGALVDKLIGRISKLPGESCNYTTQPVSIPLLLAADLYLPILPIDEKPKGTILCNTPYGRAAFPWALSLARPFAARGYQVLLVSARGTFASQGSGPFSPCRHDVSDSRAVAAWMRAQVWYSGKFATMGSSYLALTQWALLAADDGPGGPVCCAMGVGVHDMASFFWATGALRMDMISWADQIANQERLGTLQAMYRTGWNHSRSALRGVLQGVPLIESLGRHAEASEDLAWLVKIAQRPDLDDEWYKGMRFGDRAIENAHVPVLLLYGWYDVFLEQGVEQYHRLTERGVEVRLIIGAYSHMAAEDSIPESYKWLETHLAGVPEDEDAESGVRIFVTGVREWRKIPRWPPADTMAVGLYLRHGKELGFTKPSAEGEEGGGDSSSSFTFDPAHPTPTVGGAFIGFGSGCVIDDTLAARSDVLPFTTTPLDRDIEVMGTPTVELSHSSDTPYVDLFVRISDVDARGYSRNVTEVYKRLASARPDPNVPVTVKLTLSPCAHVFQKGHSIRLLVAGGNYPMFHPNPGTSADAVSATELKAAIHTIGHSKGRVSSVVLPVLK</sequence>
<organism evidence="4 5">
    <name type="scientific">Apodospora peruviana</name>
    <dbReference type="NCBI Taxonomy" id="516989"/>
    <lineage>
        <taxon>Eukaryota</taxon>
        <taxon>Fungi</taxon>
        <taxon>Dikarya</taxon>
        <taxon>Ascomycota</taxon>
        <taxon>Pezizomycotina</taxon>
        <taxon>Sordariomycetes</taxon>
        <taxon>Sordariomycetidae</taxon>
        <taxon>Sordariales</taxon>
        <taxon>Lasiosphaeriaceae</taxon>
        <taxon>Apodospora</taxon>
    </lineage>
</organism>
<dbReference type="SUPFAM" id="SSF49785">
    <property type="entry name" value="Galactose-binding domain-like"/>
    <property type="match status" value="1"/>
</dbReference>
<dbReference type="Proteomes" id="UP001283341">
    <property type="component" value="Unassembled WGS sequence"/>
</dbReference>
<dbReference type="Pfam" id="PF02129">
    <property type="entry name" value="Peptidase_S15"/>
    <property type="match status" value="1"/>
</dbReference>
<dbReference type="EMBL" id="JAUEDM010000001">
    <property type="protein sequence ID" value="KAK3329118.1"/>
    <property type="molecule type" value="Genomic_DNA"/>
</dbReference>
<dbReference type="AlphaFoldDB" id="A0AAE0MEU3"/>
<dbReference type="InterPro" id="IPR013736">
    <property type="entry name" value="Xaa-Pro_dipept_C"/>
</dbReference>
<dbReference type="InterPro" id="IPR029058">
    <property type="entry name" value="AB_hydrolase_fold"/>
</dbReference>
<keyword evidence="1 4" id="KW-0378">Hydrolase</keyword>
<evidence type="ECO:0000256" key="2">
    <source>
        <dbReference type="SAM" id="MobiDB-lite"/>
    </source>
</evidence>
<proteinExistence type="predicted"/>
<keyword evidence="5" id="KW-1185">Reference proteome</keyword>
<dbReference type="NCBIfam" id="TIGR00976">
    <property type="entry name" value="CocE_NonD"/>
    <property type="match status" value="1"/>
</dbReference>
<evidence type="ECO:0000313" key="5">
    <source>
        <dbReference type="Proteomes" id="UP001283341"/>
    </source>
</evidence>
<reference evidence="4" key="1">
    <citation type="journal article" date="2023" name="Mol. Phylogenet. Evol.">
        <title>Genome-scale phylogeny and comparative genomics of the fungal order Sordariales.</title>
        <authorList>
            <person name="Hensen N."/>
            <person name="Bonometti L."/>
            <person name="Westerberg I."/>
            <person name="Brannstrom I.O."/>
            <person name="Guillou S."/>
            <person name="Cros-Aarteil S."/>
            <person name="Calhoun S."/>
            <person name="Haridas S."/>
            <person name="Kuo A."/>
            <person name="Mondo S."/>
            <person name="Pangilinan J."/>
            <person name="Riley R."/>
            <person name="LaButti K."/>
            <person name="Andreopoulos B."/>
            <person name="Lipzen A."/>
            <person name="Chen C."/>
            <person name="Yan M."/>
            <person name="Daum C."/>
            <person name="Ng V."/>
            <person name="Clum A."/>
            <person name="Steindorff A."/>
            <person name="Ohm R.A."/>
            <person name="Martin F."/>
            <person name="Silar P."/>
            <person name="Natvig D.O."/>
            <person name="Lalanne C."/>
            <person name="Gautier V."/>
            <person name="Ament-Velasquez S.L."/>
            <person name="Kruys A."/>
            <person name="Hutchinson M.I."/>
            <person name="Powell A.J."/>
            <person name="Barry K."/>
            <person name="Miller A.N."/>
            <person name="Grigoriev I.V."/>
            <person name="Debuchy R."/>
            <person name="Gladieux P."/>
            <person name="Hiltunen Thoren M."/>
            <person name="Johannesson H."/>
        </authorList>
    </citation>
    <scope>NUCLEOTIDE SEQUENCE</scope>
    <source>
        <strain evidence="4">CBS 118394</strain>
    </source>
</reference>
<evidence type="ECO:0000313" key="4">
    <source>
        <dbReference type="EMBL" id="KAK3329118.1"/>
    </source>
</evidence>
<dbReference type="Pfam" id="PF08530">
    <property type="entry name" value="PepX_C"/>
    <property type="match status" value="1"/>
</dbReference>
<protein>
    <submittedName>
        <fullName evidence="4">Hydrolase CocE/NonD family protein</fullName>
    </submittedName>
</protein>
<dbReference type="Gene3D" id="3.40.50.1820">
    <property type="entry name" value="alpha/beta hydrolase"/>
    <property type="match status" value="1"/>
</dbReference>
<comment type="caution">
    <text evidence="4">The sequence shown here is derived from an EMBL/GenBank/DDBJ whole genome shotgun (WGS) entry which is preliminary data.</text>
</comment>
<dbReference type="SMART" id="SM00939">
    <property type="entry name" value="PepX_C"/>
    <property type="match status" value="1"/>
</dbReference>
<feature type="domain" description="Xaa-Pro dipeptidyl-peptidase C-terminal" evidence="3">
    <location>
        <begin position="320"/>
        <end position="560"/>
    </location>
</feature>
<gene>
    <name evidence="4" type="ORF">B0H66DRAFT_469471</name>
</gene>
<dbReference type="InterPro" id="IPR008979">
    <property type="entry name" value="Galactose-bd-like_sf"/>
</dbReference>
<dbReference type="InterPro" id="IPR005674">
    <property type="entry name" value="CocE/Ser_esterase"/>
</dbReference>